<proteinExistence type="predicted"/>
<feature type="transmembrane region" description="Helical" evidence="7">
    <location>
        <begin position="421"/>
        <end position="439"/>
    </location>
</feature>
<evidence type="ECO:0000313" key="9">
    <source>
        <dbReference type="EMBL" id="VEU71020.1"/>
    </source>
</evidence>
<evidence type="ECO:0000256" key="3">
    <source>
        <dbReference type="ARBA" id="ARBA00022475"/>
    </source>
</evidence>
<keyword evidence="5 7" id="KW-1133">Transmembrane helix</keyword>
<feature type="transmembrane region" description="Helical" evidence="7">
    <location>
        <begin position="391"/>
        <end position="415"/>
    </location>
</feature>
<evidence type="ECO:0000256" key="1">
    <source>
        <dbReference type="ARBA" id="ARBA00004651"/>
    </source>
</evidence>
<feature type="transmembrane region" description="Helical" evidence="7">
    <location>
        <begin position="120"/>
        <end position="140"/>
    </location>
</feature>
<feature type="transmembrane region" description="Helical" evidence="7">
    <location>
        <begin position="519"/>
        <end position="539"/>
    </location>
</feature>
<evidence type="ECO:0000259" key="8">
    <source>
        <dbReference type="PROSITE" id="PS50928"/>
    </source>
</evidence>
<evidence type="ECO:0000256" key="6">
    <source>
        <dbReference type="ARBA" id="ARBA00023136"/>
    </source>
</evidence>
<dbReference type="InterPro" id="IPR000515">
    <property type="entry name" value="MetI-like"/>
</dbReference>
<keyword evidence="6 7" id="KW-0472">Membrane</keyword>
<sequence>MINRQPQASFKTKSRNKIWFKYAIVLFAFSFLIYCLISIDFFSLSDISFARSWRWFSMLFRFDSNDPELSINLWAYNFKLLAITLQTVLLGTICAFIMSFFSSFLAVPRLFTFKWKWMSYFIRIFLIFLRAFPVLVFLTMFSDIVVSKYFLPFLVYFWFTWLWIHRYFVDIIESTNLKNYNLDIHLGMSRIMSFYKNVFLYNKNKYLMNFFLSFESNVRWSSIFGFIGIKGIGEFFKMYEKQPQHLGITIFVLVLVLFIIEIFLFILKNYLFVPVALKTSDKSTIYKWKYIYKSAIKLFLLIFLVGLIIYSVVDLILKVGSSKIVDKHLLYNFWNTYWKFDFSDIVKDPSIYLIYWSLFKQTFVAISFGFFGAIFYAYFASDKLHKPATSLFLKFLLSVFKAIPTLILFFIINPLFSTKQAYILILSFGAFKAIVKQLIESVGLIKSKELEMHLNLGWTKPRFYLNYILPKIWRRLIGYMLFEFEGTYRNAINYSLFVGIGVYGRINNKYIKEDAENKIIPYLLPCIIFFFLIEFIFLVKKERWIFKIMSWWNLRKEKVRAN</sequence>
<comment type="subcellular location">
    <subcellularLocation>
        <location evidence="1">Cell membrane</location>
        <topology evidence="1">Multi-pass membrane protein</topology>
    </subcellularLocation>
</comment>
<dbReference type="PANTHER" id="PTHR30043">
    <property type="entry name" value="PHOSPHONATES TRANSPORT SYSTEM PERMEASE PROTEIN"/>
    <property type="match status" value="1"/>
</dbReference>
<dbReference type="GO" id="GO:0055085">
    <property type="term" value="P:transmembrane transport"/>
    <property type="evidence" value="ECO:0007669"/>
    <property type="project" value="InterPro"/>
</dbReference>
<organism evidence="9 10">
    <name type="scientific">Mycoplasmopsis glycophila</name>
    <dbReference type="NCBI Taxonomy" id="171285"/>
    <lineage>
        <taxon>Bacteria</taxon>
        <taxon>Bacillati</taxon>
        <taxon>Mycoplasmatota</taxon>
        <taxon>Mycoplasmoidales</taxon>
        <taxon>Metamycoplasmataceae</taxon>
        <taxon>Mycoplasmopsis</taxon>
    </lineage>
</organism>
<protein>
    <submittedName>
        <fullName evidence="9">ABC-type phosphate/phosphonate transport system, permease component</fullName>
    </submittedName>
</protein>
<feature type="domain" description="ABC transmembrane type-1" evidence="8">
    <location>
        <begin position="355"/>
        <end position="540"/>
    </location>
</feature>
<keyword evidence="3" id="KW-1003">Cell membrane</keyword>
<evidence type="ECO:0000256" key="4">
    <source>
        <dbReference type="ARBA" id="ARBA00022692"/>
    </source>
</evidence>
<evidence type="ECO:0000256" key="2">
    <source>
        <dbReference type="ARBA" id="ARBA00022448"/>
    </source>
</evidence>
<reference evidence="9 10" key="1">
    <citation type="submission" date="2019-01" db="EMBL/GenBank/DDBJ databases">
        <authorList>
            <consortium name="Pathogen Informatics"/>
        </authorList>
    </citation>
    <scope>NUCLEOTIDE SEQUENCE [LARGE SCALE GENOMIC DNA]</scope>
    <source>
        <strain evidence="9 10">NCTC10194</strain>
    </source>
</reference>
<accession>A0A449AW95</accession>
<dbReference type="AlphaFoldDB" id="A0A449AW95"/>
<dbReference type="GO" id="GO:0005886">
    <property type="term" value="C:plasma membrane"/>
    <property type="evidence" value="ECO:0007669"/>
    <property type="project" value="UniProtKB-SubCell"/>
</dbReference>
<feature type="transmembrane region" description="Helical" evidence="7">
    <location>
        <begin position="146"/>
        <end position="164"/>
    </location>
</feature>
<name>A0A449AW95_9BACT</name>
<feature type="transmembrane region" description="Helical" evidence="7">
    <location>
        <begin position="294"/>
        <end position="313"/>
    </location>
</feature>
<dbReference type="PANTHER" id="PTHR30043:SF1">
    <property type="entry name" value="ABC TRANSPORT SYSTEM PERMEASE PROTEIN P69"/>
    <property type="match status" value="1"/>
</dbReference>
<dbReference type="SUPFAM" id="SSF161098">
    <property type="entry name" value="MetI-like"/>
    <property type="match status" value="2"/>
</dbReference>
<dbReference type="Gene3D" id="1.10.3720.10">
    <property type="entry name" value="MetI-like"/>
    <property type="match status" value="2"/>
</dbReference>
<evidence type="ECO:0000256" key="5">
    <source>
        <dbReference type="ARBA" id="ARBA00022989"/>
    </source>
</evidence>
<feature type="transmembrane region" description="Helical" evidence="7">
    <location>
        <begin position="248"/>
        <end position="273"/>
    </location>
</feature>
<dbReference type="InterPro" id="IPR035906">
    <property type="entry name" value="MetI-like_sf"/>
</dbReference>
<dbReference type="Proteomes" id="UP000290815">
    <property type="component" value="Chromosome"/>
</dbReference>
<keyword evidence="10" id="KW-1185">Reference proteome</keyword>
<evidence type="ECO:0000313" key="10">
    <source>
        <dbReference type="Proteomes" id="UP000290815"/>
    </source>
</evidence>
<feature type="transmembrane region" description="Helical" evidence="7">
    <location>
        <begin position="20"/>
        <end position="44"/>
    </location>
</feature>
<feature type="transmembrane region" description="Helical" evidence="7">
    <location>
        <begin position="353"/>
        <end position="379"/>
    </location>
</feature>
<feature type="transmembrane region" description="Helical" evidence="7">
    <location>
        <begin position="80"/>
        <end position="108"/>
    </location>
</feature>
<keyword evidence="4 7" id="KW-0812">Transmembrane</keyword>
<keyword evidence="2" id="KW-0813">Transport</keyword>
<dbReference type="KEGG" id="mgly:NCTC10194_00654"/>
<evidence type="ECO:0000256" key="7">
    <source>
        <dbReference type="SAM" id="Phobius"/>
    </source>
</evidence>
<dbReference type="PROSITE" id="PS50928">
    <property type="entry name" value="ABC_TM1"/>
    <property type="match status" value="1"/>
</dbReference>
<dbReference type="EMBL" id="LR215024">
    <property type="protein sequence ID" value="VEU71020.1"/>
    <property type="molecule type" value="Genomic_DNA"/>
</dbReference>
<gene>
    <name evidence="9" type="ORF">NCTC10194_00654</name>
</gene>